<protein>
    <recommendedName>
        <fullName evidence="4">DKNYY family protein</fullName>
    </recommendedName>
</protein>
<keyword evidence="1" id="KW-0732">Signal</keyword>
<evidence type="ECO:0000313" key="2">
    <source>
        <dbReference type="EMBL" id="PVX71064.1"/>
    </source>
</evidence>
<feature type="chain" id="PRO_5046090709" description="DKNYY family protein" evidence="1">
    <location>
        <begin position="23"/>
        <end position="268"/>
    </location>
</feature>
<comment type="caution">
    <text evidence="2">The sequence shown here is derived from an EMBL/GenBank/DDBJ whole genome shotgun (WGS) entry which is preliminary data.</text>
</comment>
<evidence type="ECO:0000256" key="1">
    <source>
        <dbReference type="SAM" id="SignalP"/>
    </source>
</evidence>
<accession>A0ABX5K8Z2</accession>
<dbReference type="EMBL" id="QEOB01000031">
    <property type="protein sequence ID" value="PVX71064.1"/>
    <property type="molecule type" value="Genomic_DNA"/>
</dbReference>
<reference evidence="2 3" key="1">
    <citation type="submission" date="2018-05" db="EMBL/GenBank/DDBJ databases">
        <title>Genomic Encyclopedia of Type Strains, Phase IV (KMG-V): Genome sequencing to study the core and pangenomes of soil and plant-associated prokaryotes.</title>
        <authorList>
            <person name="Whitman W."/>
        </authorList>
    </citation>
    <scope>NUCLEOTIDE SEQUENCE [LARGE SCALE GENOMIC DNA]</scope>
    <source>
        <strain evidence="2 3">SCZa-39</strain>
    </source>
</reference>
<evidence type="ECO:0000313" key="3">
    <source>
        <dbReference type="Proteomes" id="UP000245712"/>
    </source>
</evidence>
<evidence type="ECO:0008006" key="4">
    <source>
        <dbReference type="Google" id="ProtNLM"/>
    </source>
</evidence>
<keyword evidence="3" id="KW-1185">Reference proteome</keyword>
<proteinExistence type="predicted"/>
<gene>
    <name evidence="2" type="ORF">C7402_13128</name>
</gene>
<dbReference type="RefSeq" id="WP_116614467.1">
    <property type="nucleotide sequence ID" value="NZ_CAJZAT010000024.1"/>
</dbReference>
<organism evidence="2 3">
    <name type="scientific">Paraburkholderia unamae</name>
    <dbReference type="NCBI Taxonomy" id="219649"/>
    <lineage>
        <taxon>Bacteria</taxon>
        <taxon>Pseudomonadati</taxon>
        <taxon>Pseudomonadota</taxon>
        <taxon>Betaproteobacteria</taxon>
        <taxon>Burkholderiales</taxon>
        <taxon>Burkholderiaceae</taxon>
        <taxon>Paraburkholderia</taxon>
    </lineage>
</organism>
<sequence>MGHIFRVVLLASLFACTYGVNACTIRDYTWYFGYLEDIGDHDFELDQAVANDIKRAKTIVFEDGPTLQEHHLFYLRRGVLYVKGEPVESVDGSFRYLGNGYFRLHGMLYYRGVAEAFYSPGTVIKTWNEAREDPPPPARADGVPILYPCGRPTYPWFVLETSDGLHLEHKESFGFSSFPYGITCKSITGRSCEDLGRQGHNFKPKGYYEVLRPKTNRWGDRISRVINEVLAVMELGVAYSVVQLVKRSGSTDHAAHCARHRGAENHTL</sequence>
<name>A0ABX5K8Z2_9BURK</name>
<feature type="signal peptide" evidence="1">
    <location>
        <begin position="1"/>
        <end position="22"/>
    </location>
</feature>
<dbReference type="Proteomes" id="UP000245712">
    <property type="component" value="Unassembled WGS sequence"/>
</dbReference>